<dbReference type="PROSITE" id="PS51186">
    <property type="entry name" value="GNAT"/>
    <property type="match status" value="1"/>
</dbReference>
<dbReference type="RefSeq" id="WP_216814855.1">
    <property type="nucleotide sequence ID" value="NZ_JAELVF020000001.1"/>
</dbReference>
<feature type="domain" description="N-acetyltransferase" evidence="3">
    <location>
        <begin position="2"/>
        <end position="162"/>
    </location>
</feature>
<dbReference type="PANTHER" id="PTHR43792:SF8">
    <property type="entry name" value="[RIBOSOMAL PROTEIN US5]-ALANINE N-ACETYLTRANSFERASE"/>
    <property type="match status" value="1"/>
</dbReference>
<protein>
    <submittedName>
        <fullName evidence="4">GNAT family N-acetyltransferase</fullName>
    </submittedName>
</protein>
<evidence type="ECO:0000256" key="2">
    <source>
        <dbReference type="ARBA" id="ARBA00023315"/>
    </source>
</evidence>
<dbReference type="InterPro" id="IPR051531">
    <property type="entry name" value="N-acetyltransferase"/>
</dbReference>
<keyword evidence="5" id="KW-1185">Reference proteome</keyword>
<dbReference type="PANTHER" id="PTHR43792">
    <property type="entry name" value="GNAT FAMILY, PUTATIVE (AFU_ORTHOLOGUE AFUA_3G00765)-RELATED-RELATED"/>
    <property type="match status" value="1"/>
</dbReference>
<evidence type="ECO:0000313" key="5">
    <source>
        <dbReference type="Proteomes" id="UP000694501"/>
    </source>
</evidence>
<keyword evidence="2" id="KW-0012">Acyltransferase</keyword>
<reference evidence="4" key="1">
    <citation type="submission" date="2021-06" db="EMBL/GenBank/DDBJ databases">
        <title>Sequencing of actinobacteria type strains.</title>
        <authorList>
            <person name="Nguyen G.-S."/>
            <person name="Wentzel A."/>
        </authorList>
    </citation>
    <scope>NUCLEOTIDE SEQUENCE</scope>
    <source>
        <strain evidence="4">P38-E01</strain>
    </source>
</reference>
<gene>
    <name evidence="4" type="ORF">JGS22_005770</name>
</gene>
<dbReference type="InterPro" id="IPR000182">
    <property type="entry name" value="GNAT_dom"/>
</dbReference>
<evidence type="ECO:0000256" key="1">
    <source>
        <dbReference type="ARBA" id="ARBA00022679"/>
    </source>
</evidence>
<dbReference type="Pfam" id="PF13302">
    <property type="entry name" value="Acetyltransf_3"/>
    <property type="match status" value="1"/>
</dbReference>
<proteinExistence type="predicted"/>
<evidence type="ECO:0000259" key="3">
    <source>
        <dbReference type="PROSITE" id="PS51186"/>
    </source>
</evidence>
<sequence length="167" mass="18035">MPDLQRLRPDHAPALLAFERRNRVYFAAAVPDRGDAWFAEFEARHAALLAEQERGLCHFHVLVGDGGEILGRVNLIDVDRREGTAELGYRIAQSAAGRGLATAGAHAVCSLAVESYGLNSLRAATTDDNPGSRTVLTRLGFAPVGATRFDGRPGTLFRLDLAPFAPR</sequence>
<dbReference type="AlphaFoldDB" id="A0A949N7N5"/>
<comment type="caution">
    <text evidence="4">The sequence shown here is derived from an EMBL/GenBank/DDBJ whole genome shotgun (WGS) entry which is preliminary data.</text>
</comment>
<keyword evidence="1" id="KW-0808">Transferase</keyword>
<name>A0A949N7N5_9ACTN</name>
<dbReference type="EMBL" id="JAELVF020000001">
    <property type="protein sequence ID" value="MBU7597153.1"/>
    <property type="molecule type" value="Genomic_DNA"/>
</dbReference>
<dbReference type="Proteomes" id="UP000694501">
    <property type="component" value="Unassembled WGS sequence"/>
</dbReference>
<organism evidence="4 5">
    <name type="scientific">Streptomyces tardus</name>
    <dbReference type="NCBI Taxonomy" id="2780544"/>
    <lineage>
        <taxon>Bacteria</taxon>
        <taxon>Bacillati</taxon>
        <taxon>Actinomycetota</taxon>
        <taxon>Actinomycetes</taxon>
        <taxon>Kitasatosporales</taxon>
        <taxon>Streptomycetaceae</taxon>
        <taxon>Streptomyces</taxon>
    </lineage>
</organism>
<accession>A0A949N7N5</accession>
<dbReference type="GO" id="GO:0008999">
    <property type="term" value="F:protein-N-terminal-alanine acetyltransferase activity"/>
    <property type="evidence" value="ECO:0007669"/>
    <property type="project" value="TreeGrafter"/>
</dbReference>
<evidence type="ECO:0000313" key="4">
    <source>
        <dbReference type="EMBL" id="MBU7597153.1"/>
    </source>
</evidence>
<dbReference type="GO" id="GO:0005737">
    <property type="term" value="C:cytoplasm"/>
    <property type="evidence" value="ECO:0007669"/>
    <property type="project" value="TreeGrafter"/>
</dbReference>